<feature type="transmembrane region" description="Helical" evidence="5">
    <location>
        <begin position="364"/>
        <end position="385"/>
    </location>
</feature>
<feature type="transmembrane region" description="Helical" evidence="5">
    <location>
        <begin position="294"/>
        <end position="317"/>
    </location>
</feature>
<evidence type="ECO:0000256" key="1">
    <source>
        <dbReference type="ARBA" id="ARBA00004141"/>
    </source>
</evidence>
<keyword evidence="3 5" id="KW-1133">Transmembrane helix</keyword>
<feature type="transmembrane region" description="Helical" evidence="5">
    <location>
        <begin position="397"/>
        <end position="416"/>
    </location>
</feature>
<name>A0A6A6SVL7_9PLEO</name>
<comment type="subcellular location">
    <subcellularLocation>
        <location evidence="1">Membrane</location>
        <topology evidence="1">Multi-pass membrane protein</topology>
    </subcellularLocation>
</comment>
<dbReference type="InterPro" id="IPR011701">
    <property type="entry name" value="MFS"/>
</dbReference>
<dbReference type="PANTHER" id="PTHR23501:SF156">
    <property type="entry name" value="TRANSPORTER, PUTATIVE-RELATED"/>
    <property type="match status" value="1"/>
</dbReference>
<feature type="transmembrane region" description="Helical" evidence="5">
    <location>
        <begin position="236"/>
        <end position="259"/>
    </location>
</feature>
<evidence type="ECO:0000256" key="4">
    <source>
        <dbReference type="ARBA" id="ARBA00023136"/>
    </source>
</evidence>
<dbReference type="GO" id="GO:0005886">
    <property type="term" value="C:plasma membrane"/>
    <property type="evidence" value="ECO:0007669"/>
    <property type="project" value="TreeGrafter"/>
</dbReference>
<dbReference type="InterPro" id="IPR020846">
    <property type="entry name" value="MFS_dom"/>
</dbReference>
<proteinExistence type="predicted"/>
<sequence length="549" mass="59709">MDSVKHGDPDAGDRSLTIVEPLNTIPEDNAYTKKTISFYLAFLALNISVFVVSLDATALSVAIPRITQDLHGTTLEAFWASLSFLLAVVITQPLYTGISEVLGRKAPFYTAYVLFFIGSVLFAVAKNMRVLIVSRVLQGLGGGGLDVLSEVILVDITTLKERPLYLGLFALPMAGGGICGPIIGAAFSEFVNWRWIGWMNLPLVATGVVLAYFFMHLRPVDGSYRSKLQRLDWSGMALFTTGCILFTLPLSWAGAMYPWTSWKTLLPFLIGSAVLVAFAVFERHPMEPLFPYRIFYNTTAVVTIIGATIHGVLMYSVMLFTPLFFQSVNSEAPFPSAISVLPASASIIGFSIISAVVIEVVRKYRWIIISNWVFSAAGVGLWALWTGSSARSLTAGLQILAGAGIGTHFTVLTIPMQANVKKVDDGGVAAGILVSFRLFGGLIGIAISTGVFNNVFERHIASIQTLPDELNNLTDIKEVIGFIPTLRLSQFDGEVLQQVIDVYQTSMKAVFLTLAAFGALGFLTSLLTKEITLENEDKGRQQFDGTEKP</sequence>
<dbReference type="Proteomes" id="UP000799324">
    <property type="component" value="Unassembled WGS sequence"/>
</dbReference>
<dbReference type="PANTHER" id="PTHR23501">
    <property type="entry name" value="MAJOR FACILITATOR SUPERFAMILY"/>
    <property type="match status" value="1"/>
</dbReference>
<dbReference type="EMBL" id="MU004416">
    <property type="protein sequence ID" value="KAF2651815.1"/>
    <property type="molecule type" value="Genomic_DNA"/>
</dbReference>
<dbReference type="SUPFAM" id="SSF103473">
    <property type="entry name" value="MFS general substrate transporter"/>
    <property type="match status" value="1"/>
</dbReference>
<protein>
    <submittedName>
        <fullName evidence="7">MFS general substrate transporter</fullName>
    </submittedName>
</protein>
<evidence type="ECO:0000313" key="8">
    <source>
        <dbReference type="Proteomes" id="UP000799324"/>
    </source>
</evidence>
<reference evidence="7" key="1">
    <citation type="journal article" date="2020" name="Stud. Mycol.">
        <title>101 Dothideomycetes genomes: a test case for predicting lifestyles and emergence of pathogens.</title>
        <authorList>
            <person name="Haridas S."/>
            <person name="Albert R."/>
            <person name="Binder M."/>
            <person name="Bloem J."/>
            <person name="Labutti K."/>
            <person name="Salamov A."/>
            <person name="Andreopoulos B."/>
            <person name="Baker S."/>
            <person name="Barry K."/>
            <person name="Bills G."/>
            <person name="Bluhm B."/>
            <person name="Cannon C."/>
            <person name="Castanera R."/>
            <person name="Culley D."/>
            <person name="Daum C."/>
            <person name="Ezra D."/>
            <person name="Gonzalez J."/>
            <person name="Henrissat B."/>
            <person name="Kuo A."/>
            <person name="Liang C."/>
            <person name="Lipzen A."/>
            <person name="Lutzoni F."/>
            <person name="Magnuson J."/>
            <person name="Mondo S."/>
            <person name="Nolan M."/>
            <person name="Ohm R."/>
            <person name="Pangilinan J."/>
            <person name="Park H.-J."/>
            <person name="Ramirez L."/>
            <person name="Alfaro M."/>
            <person name="Sun H."/>
            <person name="Tritt A."/>
            <person name="Yoshinaga Y."/>
            <person name="Zwiers L.-H."/>
            <person name="Turgeon B."/>
            <person name="Goodwin S."/>
            <person name="Spatafora J."/>
            <person name="Crous P."/>
            <person name="Grigoriev I."/>
        </authorList>
    </citation>
    <scope>NUCLEOTIDE SEQUENCE</scope>
    <source>
        <strain evidence="7">CBS 122681</strain>
    </source>
</reference>
<feature type="transmembrane region" description="Helical" evidence="5">
    <location>
        <begin position="164"/>
        <end position="183"/>
    </location>
</feature>
<dbReference type="GO" id="GO:0022857">
    <property type="term" value="F:transmembrane transporter activity"/>
    <property type="evidence" value="ECO:0007669"/>
    <property type="project" value="InterPro"/>
</dbReference>
<dbReference type="Gene3D" id="1.20.1250.20">
    <property type="entry name" value="MFS general substrate transporter like domains"/>
    <property type="match status" value="1"/>
</dbReference>
<organism evidence="7 8">
    <name type="scientific">Lophiostoma macrostomum CBS 122681</name>
    <dbReference type="NCBI Taxonomy" id="1314788"/>
    <lineage>
        <taxon>Eukaryota</taxon>
        <taxon>Fungi</taxon>
        <taxon>Dikarya</taxon>
        <taxon>Ascomycota</taxon>
        <taxon>Pezizomycotina</taxon>
        <taxon>Dothideomycetes</taxon>
        <taxon>Pleosporomycetidae</taxon>
        <taxon>Pleosporales</taxon>
        <taxon>Lophiostomataceae</taxon>
        <taxon>Lophiostoma</taxon>
    </lineage>
</organism>
<dbReference type="Pfam" id="PF07690">
    <property type="entry name" value="MFS_1"/>
    <property type="match status" value="1"/>
</dbReference>
<dbReference type="OrthoDB" id="4139357at2759"/>
<accession>A0A6A6SVL7</accession>
<evidence type="ECO:0000256" key="3">
    <source>
        <dbReference type="ARBA" id="ARBA00022989"/>
    </source>
</evidence>
<feature type="transmembrane region" description="Helical" evidence="5">
    <location>
        <begin position="428"/>
        <end position="452"/>
    </location>
</feature>
<dbReference type="AlphaFoldDB" id="A0A6A6SVL7"/>
<keyword evidence="2 5" id="KW-0812">Transmembrane</keyword>
<feature type="domain" description="Major facilitator superfamily (MFS) profile" evidence="6">
    <location>
        <begin position="41"/>
        <end position="533"/>
    </location>
</feature>
<evidence type="ECO:0000256" key="2">
    <source>
        <dbReference type="ARBA" id="ARBA00022692"/>
    </source>
</evidence>
<keyword evidence="8" id="KW-1185">Reference proteome</keyword>
<feature type="transmembrane region" description="Helical" evidence="5">
    <location>
        <begin position="195"/>
        <end position="215"/>
    </location>
</feature>
<feature type="transmembrane region" description="Helical" evidence="5">
    <location>
        <begin position="75"/>
        <end position="95"/>
    </location>
</feature>
<gene>
    <name evidence="7" type="ORF">K491DRAFT_606137</name>
</gene>
<keyword evidence="4 5" id="KW-0472">Membrane</keyword>
<evidence type="ECO:0000313" key="7">
    <source>
        <dbReference type="EMBL" id="KAF2651815.1"/>
    </source>
</evidence>
<dbReference type="PROSITE" id="PS50850">
    <property type="entry name" value="MFS"/>
    <property type="match status" value="1"/>
</dbReference>
<evidence type="ECO:0000259" key="6">
    <source>
        <dbReference type="PROSITE" id="PS50850"/>
    </source>
</evidence>
<evidence type="ECO:0000256" key="5">
    <source>
        <dbReference type="SAM" id="Phobius"/>
    </source>
</evidence>
<feature type="transmembrane region" description="Helical" evidence="5">
    <location>
        <begin position="265"/>
        <end position="282"/>
    </location>
</feature>
<feature type="transmembrane region" description="Helical" evidence="5">
    <location>
        <begin position="107"/>
        <end position="125"/>
    </location>
</feature>
<dbReference type="InterPro" id="IPR036259">
    <property type="entry name" value="MFS_trans_sf"/>
</dbReference>
<feature type="transmembrane region" description="Helical" evidence="5">
    <location>
        <begin position="36"/>
        <end position="63"/>
    </location>
</feature>
<feature type="transmembrane region" description="Helical" evidence="5">
    <location>
        <begin position="337"/>
        <end position="357"/>
    </location>
</feature>
<feature type="transmembrane region" description="Helical" evidence="5">
    <location>
        <begin position="509"/>
        <end position="528"/>
    </location>
</feature>